<dbReference type="Proteomes" id="UP000182814">
    <property type="component" value="Chromosome I"/>
</dbReference>
<evidence type="ECO:0000256" key="1">
    <source>
        <dbReference type="SAM" id="MobiDB-lite"/>
    </source>
</evidence>
<sequence length="54" mass="5884">MTKRQNPRHGFSDDPQKVKEAGRKGESNANVATDKAEKARIGGQHSHGGTRGER</sequence>
<dbReference type="EMBL" id="LT629746">
    <property type="protein sequence ID" value="SDT53256.1"/>
    <property type="molecule type" value="Genomic_DNA"/>
</dbReference>
<dbReference type="Pfam" id="PF10685">
    <property type="entry name" value="KGG"/>
    <property type="match status" value="1"/>
</dbReference>
<reference evidence="3" key="2">
    <citation type="submission" date="2016-10" db="EMBL/GenBank/DDBJ databases">
        <authorList>
            <person name="de Groot N.N."/>
        </authorList>
    </citation>
    <scope>NUCLEOTIDE SEQUENCE [LARGE SCALE GENOMIC DNA]</scope>
    <source>
        <strain evidence="3">BS3782</strain>
    </source>
</reference>
<dbReference type="AlphaFoldDB" id="A0A1H2B647"/>
<evidence type="ECO:0000313" key="5">
    <source>
        <dbReference type="Proteomes" id="UP000434925"/>
    </source>
</evidence>
<protein>
    <submittedName>
        <fullName evidence="2">General stress protein</fullName>
    </submittedName>
    <submittedName>
        <fullName evidence="3">Stress-induced acidophilic repeat motif-containing protein</fullName>
    </submittedName>
</protein>
<evidence type="ECO:0000313" key="3">
    <source>
        <dbReference type="EMBL" id="SDT53256.1"/>
    </source>
</evidence>
<organism evidence="3 4">
    <name type="scientific">Pseudomonas lini</name>
    <dbReference type="NCBI Taxonomy" id="163011"/>
    <lineage>
        <taxon>Bacteria</taxon>
        <taxon>Pseudomonadati</taxon>
        <taxon>Pseudomonadota</taxon>
        <taxon>Gammaproteobacteria</taxon>
        <taxon>Pseudomonadales</taxon>
        <taxon>Pseudomonadaceae</taxon>
        <taxon>Pseudomonas</taxon>
    </lineage>
</organism>
<feature type="region of interest" description="Disordered" evidence="1">
    <location>
        <begin position="1"/>
        <end position="54"/>
    </location>
</feature>
<keyword evidence="4" id="KW-1185">Reference proteome</keyword>
<evidence type="ECO:0000313" key="2">
    <source>
        <dbReference type="EMBL" id="KAB0498161.1"/>
    </source>
</evidence>
<dbReference type="EMBL" id="VZPO01000013">
    <property type="protein sequence ID" value="KAB0498161.1"/>
    <property type="molecule type" value="Genomic_DNA"/>
</dbReference>
<feature type="compositionally biased region" description="Basic and acidic residues" evidence="1">
    <location>
        <begin position="10"/>
        <end position="26"/>
    </location>
</feature>
<reference evidence="2 5" key="3">
    <citation type="submission" date="2019-09" db="EMBL/GenBank/DDBJ databases">
        <title>Draft genome sequences of 48 bacterial type strains from the CCUG.</title>
        <authorList>
            <person name="Tunovic T."/>
            <person name="Pineiro-Iglesias B."/>
            <person name="Unosson C."/>
            <person name="Inganas E."/>
            <person name="Ohlen M."/>
            <person name="Cardew S."/>
            <person name="Jensie-Markopoulos S."/>
            <person name="Salva-Serra F."/>
            <person name="Jaen-Luchoro D."/>
            <person name="Karlsson R."/>
            <person name="Svensson-Stadler L."/>
            <person name="Chun J."/>
            <person name="Moore E."/>
        </authorList>
    </citation>
    <scope>NUCLEOTIDE SEQUENCE [LARGE SCALE GENOMIC DNA]</scope>
    <source>
        <strain evidence="2 5">CCUG 51522</strain>
    </source>
</reference>
<reference evidence="4" key="1">
    <citation type="submission" date="2016-10" db="EMBL/GenBank/DDBJ databases">
        <authorList>
            <person name="Varghese N."/>
            <person name="Submissions S."/>
        </authorList>
    </citation>
    <scope>NUCLEOTIDE SEQUENCE [LARGE SCALE GENOMIC DNA]</scope>
    <source>
        <strain evidence="4">BS3782</strain>
    </source>
</reference>
<dbReference type="InterPro" id="IPR019626">
    <property type="entry name" value="Stress-induced_KGG_rpt"/>
</dbReference>
<accession>A0A1H2B647</accession>
<dbReference type="RefSeq" id="WP_082157835.1">
    <property type="nucleotide sequence ID" value="NZ_JYLB01000003.1"/>
</dbReference>
<dbReference type="Proteomes" id="UP000434925">
    <property type="component" value="Unassembled WGS sequence"/>
</dbReference>
<gene>
    <name evidence="2" type="ORF">F7R14_26770</name>
    <name evidence="3" type="ORF">SAMN04490191_4999</name>
</gene>
<evidence type="ECO:0000313" key="4">
    <source>
        <dbReference type="Proteomes" id="UP000182814"/>
    </source>
</evidence>
<name>A0A1H2B647_9PSED</name>
<proteinExistence type="predicted"/>